<dbReference type="AlphaFoldDB" id="A0A381RTI5"/>
<feature type="transmembrane region" description="Helical" evidence="1">
    <location>
        <begin position="6"/>
        <end position="25"/>
    </location>
</feature>
<evidence type="ECO:0008006" key="3">
    <source>
        <dbReference type="Google" id="ProtNLM"/>
    </source>
</evidence>
<keyword evidence="1" id="KW-1133">Transmembrane helix</keyword>
<dbReference type="NCBIfam" id="TIGR02532">
    <property type="entry name" value="IV_pilin_GFxxxE"/>
    <property type="match status" value="1"/>
</dbReference>
<accession>A0A381RTI5</accession>
<evidence type="ECO:0000256" key="1">
    <source>
        <dbReference type="SAM" id="Phobius"/>
    </source>
</evidence>
<proteinExistence type="predicted"/>
<keyword evidence="1" id="KW-0812">Transmembrane</keyword>
<gene>
    <name evidence="2" type="ORF">METZ01_LOCUS48036</name>
</gene>
<dbReference type="EMBL" id="UINC01002302">
    <property type="protein sequence ID" value="SUZ95182.1"/>
    <property type="molecule type" value="Genomic_DNA"/>
</dbReference>
<protein>
    <recommendedName>
        <fullName evidence="3">Type II secretion system protein GspI C-terminal domain-containing protein</fullName>
    </recommendedName>
</protein>
<dbReference type="InterPro" id="IPR012902">
    <property type="entry name" value="N_methyl_site"/>
</dbReference>
<evidence type="ECO:0000313" key="2">
    <source>
        <dbReference type="EMBL" id="SUZ95182.1"/>
    </source>
</evidence>
<sequence length="116" mass="13051">MKHGFTLVEVMFANAMLLILVAGFAKITEQTFEQIQLKTLKNELASHLDEWTLAKLNNTLNAGNYQENISLSGKNAELHWEVKQVNPNLITLLFQVKTSDAAPKVLAQWQTALKTQ</sequence>
<reference evidence="2" key="1">
    <citation type="submission" date="2018-05" db="EMBL/GenBank/DDBJ databases">
        <authorList>
            <person name="Lanie J.A."/>
            <person name="Ng W.-L."/>
            <person name="Kazmierczak K.M."/>
            <person name="Andrzejewski T.M."/>
            <person name="Davidsen T.M."/>
            <person name="Wayne K.J."/>
            <person name="Tettelin H."/>
            <person name="Glass J.I."/>
            <person name="Rusch D."/>
            <person name="Podicherti R."/>
            <person name="Tsui H.-C.T."/>
            <person name="Winkler M.E."/>
        </authorList>
    </citation>
    <scope>NUCLEOTIDE SEQUENCE</scope>
</reference>
<organism evidence="2">
    <name type="scientific">marine metagenome</name>
    <dbReference type="NCBI Taxonomy" id="408172"/>
    <lineage>
        <taxon>unclassified sequences</taxon>
        <taxon>metagenomes</taxon>
        <taxon>ecological metagenomes</taxon>
    </lineage>
</organism>
<keyword evidence="1" id="KW-0472">Membrane</keyword>
<name>A0A381RTI5_9ZZZZ</name>